<organism evidence="7 8">
    <name type="scientific">candidate division WOR-1 bacterium RIFOXYB2_FULL_36_35</name>
    <dbReference type="NCBI Taxonomy" id="1802578"/>
    <lineage>
        <taxon>Bacteria</taxon>
        <taxon>Bacillati</taxon>
        <taxon>Saganbacteria</taxon>
    </lineage>
</organism>
<dbReference type="PANTHER" id="PTHR43673">
    <property type="entry name" value="NAD(P)H NITROREDUCTASE YDGI-RELATED"/>
    <property type="match status" value="1"/>
</dbReference>
<accession>A0A1F4RZH5</accession>
<protein>
    <submittedName>
        <fullName evidence="7">NADH dehydrogenase</fullName>
    </submittedName>
</protein>
<comment type="cofactor">
    <cofactor evidence="1">
        <name>FMN</name>
        <dbReference type="ChEBI" id="CHEBI:58210"/>
    </cofactor>
</comment>
<keyword evidence="5" id="KW-0560">Oxidoreductase</keyword>
<gene>
    <name evidence="7" type="ORF">A2290_08110</name>
</gene>
<dbReference type="Gene3D" id="3.40.109.10">
    <property type="entry name" value="NADH Oxidase"/>
    <property type="match status" value="1"/>
</dbReference>
<dbReference type="CDD" id="cd02150">
    <property type="entry name" value="nitroreductase"/>
    <property type="match status" value="1"/>
</dbReference>
<comment type="caution">
    <text evidence="7">The sequence shown here is derived from an EMBL/GenBank/DDBJ whole genome shotgun (WGS) entry which is preliminary data.</text>
</comment>
<dbReference type="SUPFAM" id="SSF55469">
    <property type="entry name" value="FMN-dependent nitroreductase-like"/>
    <property type="match status" value="1"/>
</dbReference>
<proteinExistence type="inferred from homology"/>
<evidence type="ECO:0000313" key="8">
    <source>
        <dbReference type="Proteomes" id="UP000177905"/>
    </source>
</evidence>
<keyword evidence="4" id="KW-0288">FMN</keyword>
<name>A0A1F4RZH5_UNCSA</name>
<evidence type="ECO:0000256" key="5">
    <source>
        <dbReference type="ARBA" id="ARBA00023002"/>
    </source>
</evidence>
<evidence type="ECO:0000259" key="6">
    <source>
        <dbReference type="Pfam" id="PF00881"/>
    </source>
</evidence>
<dbReference type="PANTHER" id="PTHR43673:SF2">
    <property type="entry name" value="NITROREDUCTASE"/>
    <property type="match status" value="1"/>
</dbReference>
<dbReference type="InterPro" id="IPR029479">
    <property type="entry name" value="Nitroreductase"/>
</dbReference>
<dbReference type="EMBL" id="MEUA01000050">
    <property type="protein sequence ID" value="OGC13582.1"/>
    <property type="molecule type" value="Genomic_DNA"/>
</dbReference>
<dbReference type="GO" id="GO:0016491">
    <property type="term" value="F:oxidoreductase activity"/>
    <property type="evidence" value="ECO:0007669"/>
    <property type="project" value="UniProtKB-KW"/>
</dbReference>
<keyword evidence="3" id="KW-0285">Flavoprotein</keyword>
<evidence type="ECO:0000313" key="7">
    <source>
        <dbReference type="EMBL" id="OGC13582.1"/>
    </source>
</evidence>
<comment type="similarity">
    <text evidence="2">Belongs to the nitroreductase family.</text>
</comment>
<reference evidence="7 8" key="1">
    <citation type="journal article" date="2016" name="Nat. Commun.">
        <title>Thousands of microbial genomes shed light on interconnected biogeochemical processes in an aquifer system.</title>
        <authorList>
            <person name="Anantharaman K."/>
            <person name="Brown C.T."/>
            <person name="Hug L.A."/>
            <person name="Sharon I."/>
            <person name="Castelle C.J."/>
            <person name="Probst A.J."/>
            <person name="Thomas B.C."/>
            <person name="Singh A."/>
            <person name="Wilkins M.J."/>
            <person name="Karaoz U."/>
            <person name="Brodie E.L."/>
            <person name="Williams K.H."/>
            <person name="Hubbard S.S."/>
            <person name="Banfield J.F."/>
        </authorList>
    </citation>
    <scope>NUCLEOTIDE SEQUENCE [LARGE SCALE GENOMIC DNA]</scope>
</reference>
<evidence type="ECO:0000256" key="2">
    <source>
        <dbReference type="ARBA" id="ARBA00007118"/>
    </source>
</evidence>
<evidence type="ECO:0000256" key="1">
    <source>
        <dbReference type="ARBA" id="ARBA00001917"/>
    </source>
</evidence>
<dbReference type="InterPro" id="IPR000415">
    <property type="entry name" value="Nitroreductase-like"/>
</dbReference>
<dbReference type="Proteomes" id="UP000177905">
    <property type="component" value="Unassembled WGS sequence"/>
</dbReference>
<dbReference type="AlphaFoldDB" id="A0A1F4RZH5"/>
<feature type="domain" description="Nitroreductase" evidence="6">
    <location>
        <begin position="7"/>
        <end position="75"/>
    </location>
</feature>
<sequence length="169" mass="19354">METFEAIKTRRSIRKYEELKVPDELIQKLLSSAMQAPSAGNQQPWHFIVITDKNILQQCSKIHVNAPMAKDAALAILVCGDVVLERHKDYWPQDCSAAIQNVLLAAHDMGFGAVWCGVYPRKERVDGFKKFFNLPENVIPFALIPIGYPAEKKSPDNRFKEDRVHYNKW</sequence>
<evidence type="ECO:0000256" key="3">
    <source>
        <dbReference type="ARBA" id="ARBA00022630"/>
    </source>
</evidence>
<dbReference type="Pfam" id="PF00881">
    <property type="entry name" value="Nitroreductase"/>
    <property type="match status" value="1"/>
</dbReference>
<evidence type="ECO:0000256" key="4">
    <source>
        <dbReference type="ARBA" id="ARBA00022643"/>
    </source>
</evidence>